<evidence type="ECO:0000259" key="3">
    <source>
        <dbReference type="Pfam" id="PF13960"/>
    </source>
</evidence>
<evidence type="ECO:0000313" key="4">
    <source>
        <dbReference type="EMBL" id="CAA7043720.1"/>
    </source>
</evidence>
<comment type="caution">
    <text evidence="4">The sequence shown here is derived from an EMBL/GenBank/DDBJ whole genome shotgun (WGS) entry which is preliminary data.</text>
</comment>
<protein>
    <recommendedName>
        <fullName evidence="6">DUF4218 domain-containing protein</fullName>
    </recommendedName>
</protein>
<feature type="region of interest" description="Disordered" evidence="1">
    <location>
        <begin position="358"/>
        <end position="384"/>
    </location>
</feature>
<dbReference type="AlphaFoldDB" id="A0A6D2JRT0"/>
<organism evidence="4 5">
    <name type="scientific">Microthlaspi erraticum</name>
    <dbReference type="NCBI Taxonomy" id="1685480"/>
    <lineage>
        <taxon>Eukaryota</taxon>
        <taxon>Viridiplantae</taxon>
        <taxon>Streptophyta</taxon>
        <taxon>Embryophyta</taxon>
        <taxon>Tracheophyta</taxon>
        <taxon>Spermatophyta</taxon>
        <taxon>Magnoliopsida</taxon>
        <taxon>eudicotyledons</taxon>
        <taxon>Gunneridae</taxon>
        <taxon>Pentapetalae</taxon>
        <taxon>rosids</taxon>
        <taxon>malvids</taxon>
        <taxon>Brassicales</taxon>
        <taxon>Brassicaceae</taxon>
        <taxon>Coluteocarpeae</taxon>
        <taxon>Microthlaspi</taxon>
    </lineage>
</organism>
<feature type="domain" description="DUF4218" evidence="3">
    <location>
        <begin position="88"/>
        <end position="163"/>
    </location>
</feature>
<name>A0A6D2JRT0_9BRAS</name>
<dbReference type="OrthoDB" id="912978at2759"/>
<dbReference type="EMBL" id="CACVBM020001285">
    <property type="protein sequence ID" value="CAA7043720.1"/>
    <property type="molecule type" value="Genomic_DNA"/>
</dbReference>
<feature type="domain" description="DUF4216" evidence="2">
    <location>
        <begin position="230"/>
        <end position="297"/>
    </location>
</feature>
<evidence type="ECO:0000313" key="5">
    <source>
        <dbReference type="Proteomes" id="UP000467841"/>
    </source>
</evidence>
<dbReference type="Proteomes" id="UP000467841">
    <property type="component" value="Unassembled WGS sequence"/>
</dbReference>
<dbReference type="InterPro" id="IPR025312">
    <property type="entry name" value="DUF4216"/>
</dbReference>
<reference evidence="4" key="1">
    <citation type="submission" date="2020-01" db="EMBL/GenBank/DDBJ databases">
        <authorList>
            <person name="Mishra B."/>
        </authorList>
    </citation>
    <scope>NUCLEOTIDE SEQUENCE [LARGE SCALE GENOMIC DNA]</scope>
</reference>
<dbReference type="PANTHER" id="PTHR48258">
    <property type="entry name" value="DUF4218 DOMAIN-CONTAINING PROTEIN-RELATED"/>
    <property type="match status" value="1"/>
</dbReference>
<dbReference type="PANTHER" id="PTHR48258:SF11">
    <property type="entry name" value="TDCA1-ORF2 PROTEIN"/>
    <property type="match status" value="1"/>
</dbReference>
<feature type="compositionally biased region" description="Low complexity" evidence="1">
    <location>
        <begin position="367"/>
        <end position="378"/>
    </location>
</feature>
<sequence>MVIDAFRETIETQTDVEEPNSEAKKFFDMLDAAKHPIYDGCGEGHSRLSAATRMMNIKTEYNLSEDCVDAIADFMKEYLPQPNFSPGSRSLTTNGIARLEESITLLLCNLEILFSPSFFYVMEHLAIHLPREAALGGPVQYRWMYPFERFMFHLKKKVQSSSQRGEVTPTWLEELVGGPLSETLSSPMYCTRGYLFTRKTASNNRQTVNYGVVVHTIDADYYGVIEDILEVEYFGFVNLKCVVFKCKWYDPTSKRGEKLTKAGVTEINTSRKLSKYDPFIIASQADQVCYLPYPRVSQINNPWITVAQINPRGRVDGVKDQDPLQQTSIGVTSVVEQSFADTILVDVENTLLGNIDVGDDSNVGEFSDSSDSSLSNDSSDSELE</sequence>
<dbReference type="Pfam" id="PF13960">
    <property type="entry name" value="DUF4218"/>
    <property type="match status" value="1"/>
</dbReference>
<gene>
    <name evidence="4" type="ORF">MERR_LOCUS30955</name>
</gene>
<dbReference type="InterPro" id="IPR025452">
    <property type="entry name" value="DUF4218"/>
</dbReference>
<evidence type="ECO:0008006" key="6">
    <source>
        <dbReference type="Google" id="ProtNLM"/>
    </source>
</evidence>
<evidence type="ECO:0000256" key="1">
    <source>
        <dbReference type="SAM" id="MobiDB-lite"/>
    </source>
</evidence>
<keyword evidence="5" id="KW-1185">Reference proteome</keyword>
<evidence type="ECO:0000259" key="2">
    <source>
        <dbReference type="Pfam" id="PF13952"/>
    </source>
</evidence>
<dbReference type="Pfam" id="PF13952">
    <property type="entry name" value="DUF4216"/>
    <property type="match status" value="1"/>
</dbReference>
<accession>A0A6D2JRT0</accession>
<proteinExistence type="predicted"/>